<protein>
    <submittedName>
        <fullName>18-kDa chloroplast DNA-binding iron-sulfur protein</fullName>
    </submittedName>
</protein>
<accession>Q9T2K7</accession>
<name>Q9T2K7_CHLRE</name>
<keyword id="KW-0903">Direct protein sequencing</keyword>
<sequence length="14" mass="1698">MFPAHTEFKNYGQQ</sequence>
<organism>
    <name type="scientific">Chlamydomonas reinhardtii</name>
    <name type="common">Chlamydomonas smithii</name>
    <dbReference type="NCBI Taxonomy" id="3055"/>
    <lineage>
        <taxon>Eukaryota</taxon>
        <taxon>Viridiplantae</taxon>
        <taxon>Chlorophyta</taxon>
        <taxon>core chlorophytes</taxon>
        <taxon>Chlorophyceae</taxon>
        <taxon>CS clade</taxon>
        <taxon>Chlamydomonadales</taxon>
        <taxon>Chlamydomonadaceae</taxon>
        <taxon>Chlamydomonas</taxon>
    </lineage>
</organism>
<reference key="1">
    <citation type="journal article" date="1989" name="Plant Cell">
        <title>The 18-kD protein that binds to the chloroplast DNA replicative origin is an iron-sulfur protein related to a subunit of NADH dehydrogenase.</title>
        <authorList>
            <person name="Wu M."/>
            <person name="Nie Z.Q."/>
            <person name="Yang J."/>
        </authorList>
    </citation>
    <scope>PROTEIN SEQUENCE</scope>
</reference>
<dbReference type="PIR" id="PQ0152">
    <property type="entry name" value="PQ0152"/>
</dbReference>
<geneLocation type="chloroplast"/>
<proteinExistence type="evidence at protein level"/>